<dbReference type="Gene3D" id="4.10.240.10">
    <property type="entry name" value="Zn(2)-C6 fungal-type DNA-binding domain"/>
    <property type="match status" value="1"/>
</dbReference>
<dbReference type="CDD" id="cd12148">
    <property type="entry name" value="fungal_TF_MHR"/>
    <property type="match status" value="1"/>
</dbReference>
<dbReference type="SMART" id="SM00066">
    <property type="entry name" value="GAL4"/>
    <property type="match status" value="1"/>
</dbReference>
<dbReference type="VEuPathDB" id="FungiDB:ATEG_06127"/>
<evidence type="ECO:0000256" key="4">
    <source>
        <dbReference type="ARBA" id="ARBA00023163"/>
    </source>
</evidence>
<proteinExistence type="predicted"/>
<dbReference type="GO" id="GO:0009893">
    <property type="term" value="P:positive regulation of metabolic process"/>
    <property type="evidence" value="ECO:0007669"/>
    <property type="project" value="UniProtKB-ARBA"/>
</dbReference>
<feature type="compositionally biased region" description="Low complexity" evidence="6">
    <location>
        <begin position="90"/>
        <end position="104"/>
    </location>
</feature>
<dbReference type="PROSITE" id="PS00463">
    <property type="entry name" value="ZN2_CY6_FUNGAL_1"/>
    <property type="match status" value="1"/>
</dbReference>
<feature type="region of interest" description="Disordered" evidence="6">
    <location>
        <begin position="46"/>
        <end position="120"/>
    </location>
</feature>
<keyword evidence="3" id="KW-0238">DNA-binding</keyword>
<name>A0A5M3Z5A3_ASPTE</name>
<dbReference type="InterPro" id="IPR001138">
    <property type="entry name" value="Zn2Cys6_DnaBD"/>
</dbReference>
<evidence type="ECO:0000313" key="7">
    <source>
        <dbReference type="EMBL" id="GFF17965.1"/>
    </source>
</evidence>
<comment type="caution">
    <text evidence="7">The sequence shown here is derived from an EMBL/GenBank/DDBJ whole genome shotgun (WGS) entry which is preliminary data.</text>
</comment>
<gene>
    <name evidence="7" type="ORF">ATEIFO6365_0007051400</name>
</gene>
<dbReference type="OrthoDB" id="10067394at2759"/>
<keyword evidence="8" id="KW-1185">Reference proteome</keyword>
<dbReference type="EMBL" id="BLJY01000007">
    <property type="protein sequence ID" value="GFF17965.1"/>
    <property type="molecule type" value="Genomic_DNA"/>
</dbReference>
<protein>
    <submittedName>
        <fullName evidence="7">C6 transcription factor</fullName>
    </submittedName>
</protein>
<keyword evidence="2" id="KW-0805">Transcription regulation</keyword>
<keyword evidence="4" id="KW-0804">Transcription</keyword>
<dbReference type="Pfam" id="PF00172">
    <property type="entry name" value="Zn_clus"/>
    <property type="match status" value="1"/>
</dbReference>
<accession>A0A5M3Z5A3</accession>
<organism evidence="7 8">
    <name type="scientific">Aspergillus terreus</name>
    <dbReference type="NCBI Taxonomy" id="33178"/>
    <lineage>
        <taxon>Eukaryota</taxon>
        <taxon>Fungi</taxon>
        <taxon>Dikarya</taxon>
        <taxon>Ascomycota</taxon>
        <taxon>Pezizomycotina</taxon>
        <taxon>Eurotiomycetes</taxon>
        <taxon>Eurotiomycetidae</taxon>
        <taxon>Eurotiales</taxon>
        <taxon>Aspergillaceae</taxon>
        <taxon>Aspergillus</taxon>
        <taxon>Aspergillus subgen. Circumdati</taxon>
    </lineage>
</organism>
<dbReference type="CDD" id="cd00067">
    <property type="entry name" value="GAL4"/>
    <property type="match status" value="1"/>
</dbReference>
<reference evidence="7 8" key="1">
    <citation type="submission" date="2020-01" db="EMBL/GenBank/DDBJ databases">
        <title>Aspergillus terreus IFO 6365 whole genome shotgun sequence.</title>
        <authorList>
            <person name="Kanamasa S."/>
            <person name="Takahashi H."/>
        </authorList>
    </citation>
    <scope>NUCLEOTIDE SEQUENCE [LARGE SCALE GENOMIC DNA]</scope>
    <source>
        <strain evidence="7 8">IFO 6365</strain>
    </source>
</reference>
<evidence type="ECO:0000256" key="2">
    <source>
        <dbReference type="ARBA" id="ARBA00023015"/>
    </source>
</evidence>
<dbReference type="GO" id="GO:0008270">
    <property type="term" value="F:zinc ion binding"/>
    <property type="evidence" value="ECO:0007669"/>
    <property type="project" value="InterPro"/>
</dbReference>
<dbReference type="PROSITE" id="PS50048">
    <property type="entry name" value="ZN2_CY6_FUNGAL_2"/>
    <property type="match status" value="1"/>
</dbReference>
<dbReference type="Pfam" id="PF04082">
    <property type="entry name" value="Fungal_trans"/>
    <property type="match status" value="1"/>
</dbReference>
<dbReference type="GO" id="GO:0006351">
    <property type="term" value="P:DNA-templated transcription"/>
    <property type="evidence" value="ECO:0007669"/>
    <property type="project" value="InterPro"/>
</dbReference>
<sequence>MPPVRLTKENGLTALACTECRKQHLKCDAKRPSCSRCQQGGLLCQYMPSRRGGRRKSTRHDPAASSTPQRPTPVHDMETGYSLSAPMAVASAQPPTPSNTSSSQGLPSADLPGVDDERTSWPTMLSGSHPNRSSVGHKSWLPGDDRLPRLYYEFFHPAHPILVPSSCFNERNYPLFLQLVVYFVGSHYVSSSPSGELKTKVTAELSSNPERSPCMVQAWLIYAIVLTARGECYEAREALTRAIDMALELGMNRRDFAASAHPECSVEAESMRRTWWELYITEIYMAVSLKSVTFRCSTVAPEVALPCEESRYTGTREVPKPHMILDFRRRIFAADDPVYSSFSYRIEAMMILCRVLMLNHLQDCHRDHLQAVENALVSWINHLPPKKLDIVDSYGNIDEMIFQAHVTIGYAAMLLHLPRSEMQPVLAQLNSDRFWPAASNQLSSTFTRMVHSIKATEASRRVSDSISVCPNVLKHTPFIIPALALCGMIQLATCTSHSEDCFDHHCNRVTLVLGCLKSTRRTWELGESAYQYLRSCAAEIMSASIERWNATPLNRFVPSEPVLTDQERPTHSSGAMTRFSDGQDFPGPDLLPAFLDPTCYNTSFFSPVPDFNIA</sequence>
<keyword evidence="1" id="KW-0479">Metal-binding</keyword>
<dbReference type="AlphaFoldDB" id="A0A5M3Z5A3"/>
<dbReference type="GO" id="GO:0000981">
    <property type="term" value="F:DNA-binding transcription factor activity, RNA polymerase II-specific"/>
    <property type="evidence" value="ECO:0007669"/>
    <property type="project" value="InterPro"/>
</dbReference>
<dbReference type="PANTHER" id="PTHR47431">
    <property type="entry name" value="ZN(II)2CYS6 TRANSCRIPTION FACTOR (EUROFUNG)-RELATED"/>
    <property type="match status" value="1"/>
</dbReference>
<keyword evidence="5" id="KW-0539">Nucleus</keyword>
<dbReference type="Proteomes" id="UP000452235">
    <property type="component" value="Unassembled WGS sequence"/>
</dbReference>
<dbReference type="PRINTS" id="PR00755">
    <property type="entry name" value="AFLATOXINBRP"/>
</dbReference>
<dbReference type="InterPro" id="IPR007219">
    <property type="entry name" value="XnlR_reg_dom"/>
</dbReference>
<evidence type="ECO:0000313" key="8">
    <source>
        <dbReference type="Proteomes" id="UP000452235"/>
    </source>
</evidence>
<evidence type="ECO:0000256" key="6">
    <source>
        <dbReference type="SAM" id="MobiDB-lite"/>
    </source>
</evidence>
<dbReference type="GO" id="GO:0003677">
    <property type="term" value="F:DNA binding"/>
    <property type="evidence" value="ECO:0007669"/>
    <property type="project" value="UniProtKB-KW"/>
</dbReference>
<dbReference type="PANTHER" id="PTHR47431:SF2">
    <property type="entry name" value="ZN(II)2CYS6 TRANSCRIPTION FACTOR (EUROFUNG)"/>
    <property type="match status" value="1"/>
</dbReference>
<evidence type="ECO:0000256" key="1">
    <source>
        <dbReference type="ARBA" id="ARBA00022723"/>
    </source>
</evidence>
<dbReference type="SUPFAM" id="SSF57701">
    <property type="entry name" value="Zn2/Cys6 DNA-binding domain"/>
    <property type="match status" value="1"/>
</dbReference>
<evidence type="ECO:0000256" key="3">
    <source>
        <dbReference type="ARBA" id="ARBA00023125"/>
    </source>
</evidence>
<evidence type="ECO:0000256" key="5">
    <source>
        <dbReference type="ARBA" id="ARBA00023242"/>
    </source>
</evidence>
<dbReference type="InterPro" id="IPR036864">
    <property type="entry name" value="Zn2-C6_fun-type_DNA-bd_sf"/>
</dbReference>